<dbReference type="GO" id="GO:0016747">
    <property type="term" value="F:acyltransferase activity, transferring groups other than amino-acyl groups"/>
    <property type="evidence" value="ECO:0007669"/>
    <property type="project" value="InterPro"/>
</dbReference>
<evidence type="ECO:0000256" key="1">
    <source>
        <dbReference type="ARBA" id="ARBA00022679"/>
    </source>
</evidence>
<dbReference type="EMBL" id="SFCC01000013">
    <property type="protein sequence ID" value="RZQ61070.1"/>
    <property type="molecule type" value="Genomic_DNA"/>
</dbReference>
<evidence type="ECO:0000313" key="6">
    <source>
        <dbReference type="Proteomes" id="UP000292003"/>
    </source>
</evidence>
<dbReference type="SUPFAM" id="SSF55729">
    <property type="entry name" value="Acyl-CoA N-acyltransferases (Nat)"/>
    <property type="match status" value="1"/>
</dbReference>
<evidence type="ECO:0000259" key="4">
    <source>
        <dbReference type="PROSITE" id="PS51186"/>
    </source>
</evidence>
<comment type="caution">
    <text evidence="5">The sequence shown here is derived from an EMBL/GenBank/DDBJ whole genome shotgun (WGS) entry which is preliminary data.</text>
</comment>
<protein>
    <submittedName>
        <fullName evidence="5">GNAT family N-acetyltransferase</fullName>
    </submittedName>
</protein>
<feature type="compositionally biased region" description="Low complexity" evidence="3">
    <location>
        <begin position="1"/>
        <end position="28"/>
    </location>
</feature>
<reference evidence="5 6" key="1">
    <citation type="submission" date="2019-02" db="EMBL/GenBank/DDBJ databases">
        <title>Draft genome sequence of Amycolatopsis sp. 8-3EHSu isolated from roots of Suaeda maritima.</title>
        <authorList>
            <person name="Duangmal K."/>
            <person name="Chantavorakit T."/>
        </authorList>
    </citation>
    <scope>NUCLEOTIDE SEQUENCE [LARGE SCALE GENOMIC DNA]</scope>
    <source>
        <strain evidence="5 6">8-3EHSu</strain>
    </source>
</reference>
<name>A0A4Q7J115_9PSEU</name>
<dbReference type="InterPro" id="IPR050832">
    <property type="entry name" value="Bact_Acetyltransf"/>
</dbReference>
<keyword evidence="2" id="KW-0012">Acyltransferase</keyword>
<organism evidence="5 6">
    <name type="scientific">Amycolatopsis suaedae</name>
    <dbReference type="NCBI Taxonomy" id="2510978"/>
    <lineage>
        <taxon>Bacteria</taxon>
        <taxon>Bacillati</taxon>
        <taxon>Actinomycetota</taxon>
        <taxon>Actinomycetes</taxon>
        <taxon>Pseudonocardiales</taxon>
        <taxon>Pseudonocardiaceae</taxon>
        <taxon>Amycolatopsis</taxon>
    </lineage>
</organism>
<proteinExistence type="predicted"/>
<dbReference type="Proteomes" id="UP000292003">
    <property type="component" value="Unassembled WGS sequence"/>
</dbReference>
<sequence>MWTKWSCSADATTASSTTPTGPSPWSTANPGSTHPPGSPGAEDPAATSSTASPPNRARARSTAGPRGFRRRHAGPASGGHTGKVTTIVPIDAADPAFDQVAELFDDYRAHYGRASSPEATRSWLHAQLTQRRMAARAAIRADQVCGFLTTTIMPASLMLGTAWSIRDLYVVPRDRRRGIARALLDHVVREARAAGALRVSLQTETDNLPARTLYTEAGFQPVTGLELLTLESAPRP</sequence>
<keyword evidence="1 5" id="KW-0808">Transferase</keyword>
<dbReference type="OrthoDB" id="9803233at2"/>
<dbReference type="Gene3D" id="3.40.630.30">
    <property type="match status" value="1"/>
</dbReference>
<dbReference type="CDD" id="cd04301">
    <property type="entry name" value="NAT_SF"/>
    <property type="match status" value="1"/>
</dbReference>
<evidence type="ECO:0000256" key="2">
    <source>
        <dbReference type="ARBA" id="ARBA00023315"/>
    </source>
</evidence>
<dbReference type="PANTHER" id="PTHR43877">
    <property type="entry name" value="AMINOALKYLPHOSPHONATE N-ACETYLTRANSFERASE-RELATED-RELATED"/>
    <property type="match status" value="1"/>
</dbReference>
<dbReference type="AlphaFoldDB" id="A0A4Q7J115"/>
<dbReference type="PANTHER" id="PTHR43877:SF2">
    <property type="entry name" value="AMINOALKYLPHOSPHONATE N-ACETYLTRANSFERASE-RELATED"/>
    <property type="match status" value="1"/>
</dbReference>
<accession>A0A4Q7J115</accession>
<dbReference type="InterPro" id="IPR016181">
    <property type="entry name" value="Acyl_CoA_acyltransferase"/>
</dbReference>
<dbReference type="Pfam" id="PF00583">
    <property type="entry name" value="Acetyltransf_1"/>
    <property type="match status" value="1"/>
</dbReference>
<dbReference type="InterPro" id="IPR000182">
    <property type="entry name" value="GNAT_dom"/>
</dbReference>
<evidence type="ECO:0000256" key="3">
    <source>
        <dbReference type="SAM" id="MobiDB-lite"/>
    </source>
</evidence>
<feature type="domain" description="N-acetyltransferase" evidence="4">
    <location>
        <begin position="85"/>
        <end position="236"/>
    </location>
</feature>
<evidence type="ECO:0000313" key="5">
    <source>
        <dbReference type="EMBL" id="RZQ61070.1"/>
    </source>
</evidence>
<gene>
    <name evidence="5" type="ORF">EWH70_24580</name>
</gene>
<feature type="region of interest" description="Disordered" evidence="3">
    <location>
        <begin position="1"/>
        <end position="83"/>
    </location>
</feature>
<dbReference type="PROSITE" id="PS51186">
    <property type="entry name" value="GNAT"/>
    <property type="match status" value="1"/>
</dbReference>
<keyword evidence="6" id="KW-1185">Reference proteome</keyword>